<dbReference type="Proteomes" id="UP000261340">
    <property type="component" value="Unplaced"/>
</dbReference>
<feature type="domain" description="RING-type" evidence="6">
    <location>
        <begin position="9"/>
        <end position="68"/>
    </location>
</feature>
<evidence type="ECO:0000256" key="2">
    <source>
        <dbReference type="ARBA" id="ARBA00022771"/>
    </source>
</evidence>
<dbReference type="AlphaFoldDB" id="A0A3Q0RE71"/>
<dbReference type="SUPFAM" id="SSF57850">
    <property type="entry name" value="RING/U-box"/>
    <property type="match status" value="1"/>
</dbReference>
<dbReference type="InterPro" id="IPR017907">
    <property type="entry name" value="Znf_RING_CS"/>
</dbReference>
<dbReference type="PROSITE" id="PS50089">
    <property type="entry name" value="ZF_RING_2"/>
    <property type="match status" value="1"/>
</dbReference>
<dbReference type="Ensembl" id="ENSACIT00000008384.1">
    <property type="protein sequence ID" value="ENSACIP00000008143.1"/>
    <property type="gene ID" value="ENSACIG00000006397.1"/>
</dbReference>
<feature type="region of interest" description="Disordered" evidence="5">
    <location>
        <begin position="99"/>
        <end position="118"/>
    </location>
</feature>
<dbReference type="InterPro" id="IPR013083">
    <property type="entry name" value="Znf_RING/FYVE/PHD"/>
</dbReference>
<dbReference type="STRING" id="61819.ENSACIP00000008143"/>
<evidence type="ECO:0000313" key="7">
    <source>
        <dbReference type="Ensembl" id="ENSACIP00000008143.1"/>
    </source>
</evidence>
<dbReference type="GO" id="GO:0008270">
    <property type="term" value="F:zinc ion binding"/>
    <property type="evidence" value="ECO:0007669"/>
    <property type="project" value="UniProtKB-KW"/>
</dbReference>
<reference evidence="7" key="1">
    <citation type="submission" date="2025-08" db="UniProtKB">
        <authorList>
            <consortium name="Ensembl"/>
        </authorList>
    </citation>
    <scope>IDENTIFICATION</scope>
</reference>
<keyword evidence="1" id="KW-0479">Metal-binding</keyword>
<protein>
    <recommendedName>
        <fullName evidence="6">RING-type domain-containing protein</fullName>
    </recommendedName>
</protein>
<evidence type="ECO:0000259" key="6">
    <source>
        <dbReference type="PROSITE" id="PS50089"/>
    </source>
</evidence>
<evidence type="ECO:0000256" key="3">
    <source>
        <dbReference type="ARBA" id="ARBA00022833"/>
    </source>
</evidence>
<evidence type="ECO:0000256" key="4">
    <source>
        <dbReference type="PROSITE-ProRule" id="PRU00175"/>
    </source>
</evidence>
<dbReference type="InterPro" id="IPR027370">
    <property type="entry name" value="Znf-RING_euk"/>
</dbReference>
<sequence>MFNGYIVALCPNNYSLTQTSAISSVAMIYSFGQSQPLPCGHSFCPACVREAWSSQGEGKGRFTCPQCQEEHDEVSRPELCYVGVCVWVDGHVRESFMWKPERESERERERELKAQNIK</sequence>
<reference evidence="7" key="2">
    <citation type="submission" date="2025-09" db="UniProtKB">
        <authorList>
            <consortium name="Ensembl"/>
        </authorList>
    </citation>
    <scope>IDENTIFICATION</scope>
</reference>
<keyword evidence="3" id="KW-0862">Zinc</keyword>
<dbReference type="Gene3D" id="3.30.40.10">
    <property type="entry name" value="Zinc/RING finger domain, C3HC4 (zinc finger)"/>
    <property type="match status" value="1"/>
</dbReference>
<keyword evidence="8" id="KW-1185">Reference proteome</keyword>
<proteinExistence type="predicted"/>
<name>A0A3Q0RE71_AMPCI</name>
<evidence type="ECO:0000313" key="8">
    <source>
        <dbReference type="Proteomes" id="UP000261340"/>
    </source>
</evidence>
<accession>A0A3Q0RE71</accession>
<keyword evidence="2 4" id="KW-0863">Zinc-finger</keyword>
<organism evidence="7 8">
    <name type="scientific">Amphilophus citrinellus</name>
    <name type="common">Midas cichlid</name>
    <name type="synonym">Cichlasoma citrinellum</name>
    <dbReference type="NCBI Taxonomy" id="61819"/>
    <lineage>
        <taxon>Eukaryota</taxon>
        <taxon>Metazoa</taxon>
        <taxon>Chordata</taxon>
        <taxon>Craniata</taxon>
        <taxon>Vertebrata</taxon>
        <taxon>Euteleostomi</taxon>
        <taxon>Actinopterygii</taxon>
        <taxon>Neopterygii</taxon>
        <taxon>Teleostei</taxon>
        <taxon>Neoteleostei</taxon>
        <taxon>Acanthomorphata</taxon>
        <taxon>Ovalentaria</taxon>
        <taxon>Cichlomorphae</taxon>
        <taxon>Cichliformes</taxon>
        <taxon>Cichlidae</taxon>
        <taxon>New World cichlids</taxon>
        <taxon>Cichlasomatinae</taxon>
        <taxon>Heroini</taxon>
        <taxon>Amphilophus</taxon>
    </lineage>
</organism>
<dbReference type="PROSITE" id="PS00518">
    <property type="entry name" value="ZF_RING_1"/>
    <property type="match status" value="1"/>
</dbReference>
<evidence type="ECO:0000256" key="5">
    <source>
        <dbReference type="SAM" id="MobiDB-lite"/>
    </source>
</evidence>
<dbReference type="GeneTree" id="ENSGT00940000181728"/>
<evidence type="ECO:0000256" key="1">
    <source>
        <dbReference type="ARBA" id="ARBA00022723"/>
    </source>
</evidence>
<dbReference type="Pfam" id="PF13445">
    <property type="entry name" value="zf-RING_UBOX"/>
    <property type="match status" value="1"/>
</dbReference>
<dbReference type="InterPro" id="IPR001841">
    <property type="entry name" value="Znf_RING"/>
</dbReference>